<evidence type="ECO:0000256" key="4">
    <source>
        <dbReference type="ARBA" id="ARBA00023125"/>
    </source>
</evidence>
<evidence type="ECO:0000256" key="3">
    <source>
        <dbReference type="ARBA" id="ARBA00023015"/>
    </source>
</evidence>
<dbReference type="Gene3D" id="2.60.40.1500">
    <property type="entry name" value="Glycosyl hydrolase domain, family 39"/>
    <property type="match status" value="1"/>
</dbReference>
<keyword evidence="3" id="KW-0805">Transcription regulation</keyword>
<dbReference type="PROSITE" id="PS01124">
    <property type="entry name" value="HTH_ARAC_FAMILY_2"/>
    <property type="match status" value="1"/>
</dbReference>
<dbReference type="Proteomes" id="UP000271031">
    <property type="component" value="Unassembled WGS sequence"/>
</dbReference>
<dbReference type="InterPro" id="IPR037923">
    <property type="entry name" value="HTH-like"/>
</dbReference>
<dbReference type="RefSeq" id="WP_122917944.1">
    <property type="nucleotide sequence ID" value="NZ_RHHQ01000008.1"/>
</dbReference>
<gene>
    <name evidence="9" type="ORF">EDM56_10960</name>
</gene>
<dbReference type="PROSITE" id="PS01027">
    <property type="entry name" value="GLYCOSYL_HYDROL_F39"/>
    <property type="match status" value="1"/>
</dbReference>
<keyword evidence="10" id="KW-1185">Reference proteome</keyword>
<dbReference type="Pfam" id="PF01229">
    <property type="entry name" value="Glyco_hydro_39"/>
    <property type="match status" value="1"/>
</dbReference>
<dbReference type="InterPro" id="IPR014710">
    <property type="entry name" value="RmlC-like_jellyroll"/>
</dbReference>
<dbReference type="Pfam" id="PF02311">
    <property type="entry name" value="AraC_binding"/>
    <property type="match status" value="1"/>
</dbReference>
<dbReference type="Pfam" id="PF12833">
    <property type="entry name" value="HTH_18"/>
    <property type="match status" value="1"/>
</dbReference>
<dbReference type="GO" id="GO:0004553">
    <property type="term" value="F:hydrolase activity, hydrolyzing O-glycosyl compounds"/>
    <property type="evidence" value="ECO:0007669"/>
    <property type="project" value="InterPro"/>
</dbReference>
<comment type="similarity">
    <text evidence="1">Belongs to the glycosyl hydrolase 39 family.</text>
</comment>
<dbReference type="GO" id="GO:0005975">
    <property type="term" value="P:carbohydrate metabolic process"/>
    <property type="evidence" value="ECO:0007669"/>
    <property type="project" value="InterPro"/>
</dbReference>
<evidence type="ECO:0000256" key="5">
    <source>
        <dbReference type="ARBA" id="ARBA00023163"/>
    </source>
</evidence>
<dbReference type="EMBL" id="RHHQ01000008">
    <property type="protein sequence ID" value="RNB89690.1"/>
    <property type="molecule type" value="Genomic_DNA"/>
</dbReference>
<dbReference type="SMART" id="SM00342">
    <property type="entry name" value="HTH_ARAC"/>
    <property type="match status" value="1"/>
</dbReference>
<dbReference type="InterPro" id="IPR009057">
    <property type="entry name" value="Homeodomain-like_sf"/>
</dbReference>
<dbReference type="GO" id="GO:0003700">
    <property type="term" value="F:DNA-binding transcription factor activity"/>
    <property type="evidence" value="ECO:0007669"/>
    <property type="project" value="InterPro"/>
</dbReference>
<dbReference type="InterPro" id="IPR017853">
    <property type="entry name" value="GH"/>
</dbReference>
<dbReference type="AlphaFoldDB" id="A0A3M8DNL7"/>
<dbReference type="PANTHER" id="PTHR43280:SF34">
    <property type="entry name" value="ARAC-FAMILY TRANSCRIPTIONAL REGULATOR"/>
    <property type="match status" value="1"/>
</dbReference>
<dbReference type="SUPFAM" id="SSF51011">
    <property type="entry name" value="Glycosyl hydrolase domain"/>
    <property type="match status" value="1"/>
</dbReference>
<feature type="active site" description="Proton donor" evidence="7">
    <location>
        <position position="483"/>
    </location>
</feature>
<evidence type="ECO:0000256" key="6">
    <source>
        <dbReference type="ARBA" id="ARBA00023295"/>
    </source>
</evidence>
<protein>
    <submittedName>
        <fullName evidence="9">Helix-turn-helix domain-containing protein</fullName>
    </submittedName>
</protein>
<organism evidence="9 10">
    <name type="scientific">Brevibacillus fluminis</name>
    <dbReference type="NCBI Taxonomy" id="511487"/>
    <lineage>
        <taxon>Bacteria</taxon>
        <taxon>Bacillati</taxon>
        <taxon>Bacillota</taxon>
        <taxon>Bacilli</taxon>
        <taxon>Bacillales</taxon>
        <taxon>Paenibacillaceae</taxon>
        <taxon>Brevibacillus</taxon>
    </lineage>
</organism>
<feature type="domain" description="HTH araC/xylS-type" evidence="8">
    <location>
        <begin position="178"/>
        <end position="276"/>
    </location>
</feature>
<evidence type="ECO:0000313" key="10">
    <source>
        <dbReference type="Proteomes" id="UP000271031"/>
    </source>
</evidence>
<keyword evidence="6" id="KW-0326">Glycosidase</keyword>
<dbReference type="InterPro" id="IPR018060">
    <property type="entry name" value="HTH_AraC"/>
</dbReference>
<dbReference type="PANTHER" id="PTHR43280">
    <property type="entry name" value="ARAC-FAMILY TRANSCRIPTIONAL REGULATOR"/>
    <property type="match status" value="1"/>
</dbReference>
<dbReference type="SUPFAM" id="SSF46689">
    <property type="entry name" value="Homeodomain-like"/>
    <property type="match status" value="2"/>
</dbReference>
<dbReference type="GO" id="GO:0043565">
    <property type="term" value="F:sequence-specific DNA binding"/>
    <property type="evidence" value="ECO:0007669"/>
    <property type="project" value="InterPro"/>
</dbReference>
<dbReference type="InterPro" id="IPR018062">
    <property type="entry name" value="HTH_AraC-typ_CS"/>
</dbReference>
<dbReference type="InterPro" id="IPR049165">
    <property type="entry name" value="GH39_as"/>
</dbReference>
<dbReference type="OrthoDB" id="9776971at2"/>
<evidence type="ECO:0000256" key="1">
    <source>
        <dbReference type="ARBA" id="ARBA00008875"/>
    </source>
</evidence>
<accession>A0A3M8DNL7</accession>
<evidence type="ECO:0000256" key="7">
    <source>
        <dbReference type="PIRSR" id="PIRSR600514-1"/>
    </source>
</evidence>
<name>A0A3M8DNL7_9BACL</name>
<dbReference type="InterPro" id="IPR003313">
    <property type="entry name" value="AraC-bd"/>
</dbReference>
<evidence type="ECO:0000256" key="2">
    <source>
        <dbReference type="ARBA" id="ARBA00022801"/>
    </source>
</evidence>
<dbReference type="Gene3D" id="2.60.120.10">
    <property type="entry name" value="Jelly Rolls"/>
    <property type="match status" value="1"/>
</dbReference>
<dbReference type="SUPFAM" id="SSF51215">
    <property type="entry name" value="Regulatory protein AraC"/>
    <property type="match status" value="1"/>
</dbReference>
<dbReference type="PRINTS" id="PR00745">
    <property type="entry name" value="GLHYDRLASE39"/>
</dbReference>
<keyword evidence="2" id="KW-0378">Hydrolase</keyword>
<comment type="caution">
    <text evidence="9">The sequence shown here is derived from an EMBL/GenBank/DDBJ whole genome shotgun (WGS) entry which is preliminary data.</text>
</comment>
<dbReference type="InterPro" id="IPR049166">
    <property type="entry name" value="GH39_cat"/>
</dbReference>
<dbReference type="Gene3D" id="3.20.20.80">
    <property type="entry name" value="Glycosidases"/>
    <property type="match status" value="1"/>
</dbReference>
<proteinExistence type="inferred from homology"/>
<dbReference type="SUPFAM" id="SSF51445">
    <property type="entry name" value="(Trans)glycosidases"/>
    <property type="match status" value="1"/>
</dbReference>
<dbReference type="PROSITE" id="PS00041">
    <property type="entry name" value="HTH_ARAC_FAMILY_1"/>
    <property type="match status" value="1"/>
</dbReference>
<keyword evidence="5" id="KW-0804">Transcription</keyword>
<dbReference type="Gene3D" id="1.10.10.60">
    <property type="entry name" value="Homeodomain-like"/>
    <property type="match status" value="2"/>
</dbReference>
<dbReference type="InterPro" id="IPR000514">
    <property type="entry name" value="Glyco_hydro_39"/>
</dbReference>
<evidence type="ECO:0000313" key="9">
    <source>
        <dbReference type="EMBL" id="RNB89690.1"/>
    </source>
</evidence>
<reference evidence="9 10" key="1">
    <citation type="submission" date="2018-10" db="EMBL/GenBank/DDBJ databases">
        <title>Phylogenomics of Brevibacillus.</title>
        <authorList>
            <person name="Dunlap C."/>
        </authorList>
    </citation>
    <scope>NUCLEOTIDE SEQUENCE [LARGE SCALE GENOMIC DNA]</scope>
    <source>
        <strain evidence="9 10">JCM 15716</strain>
    </source>
</reference>
<keyword evidence="4" id="KW-0238">DNA-binding</keyword>
<sequence>MQGNYELIEYQVGLPVRIFVHRVNEVELHWHNELEIIFVLKGTVSMKVGQDHYVLKEKDILLINRNEVHSTYQTGEDNLLLAFQINSKFCSSYYPELGKMAFDVKSFLIDDHNQERFDKIRHYLANMMWVLNKKIEGTPFQLVILVNSLLQHLVQYFNPTFIDDGNVKSRKKNLERLDRIIKYVDEHYAQKISLQEISNQEYLSVYYLSHFFKDHVGISFQEYVVQKRLQMSVELLLHSDKTITEIAANCGFSDSKLFYKHFKKKYKCKPLEYKQLHSEKAHHQEEGAPPRKGYLDIEHTAIFENLFAYQQMEVEGPFHASLPPEEKSVVVHLKLEGKPFAHYWRKLVTFGRAAEGMRENLRNQLREIQKEIGFEYVRFHGIFNDDMMVCNRNAQGEIVYNWTYVDQLFDFLQEIGMKPFLELSFMPSELKKSDETVFWWRGNISPPADMQQWTALVTALIKHCVNRYGMKEVRSWYFEVWNEPDYEGIFWGGSKEEYFELYKQTATAIHAISTQFRVGGPGIAFPSQLGWMKDFLHHCDSHQVPLDFISYHIYCEHDDREDGIIETSGMFDEMMRDSYGSHYCGRHHTSELAKRMKETIGASSAKTLELHTTEWNVSHSSRNLIQDTAFMAPFIISNVLKSVDAVDSLGYWTCSDIFEEFKAGLSPFHGGFGLMNHDGIKKSSYFAYYLLSKLGEELLEQGEDYIVTKRNGDIQILAYHYVYFDYFFRNGDQTGLSQTERYSVYEECPPKRIKIRLKGLQGTYRVTTYVLNREHGSAFDEWVRMGAPAELTGEFVSYLKKKAYPQMNMVVLHDSEEFETIVQLPAHGVELIVLEQVI</sequence>
<evidence type="ECO:0000259" key="8">
    <source>
        <dbReference type="PROSITE" id="PS01124"/>
    </source>
</evidence>